<dbReference type="Pfam" id="PF19956">
    <property type="entry name" value="EAD2"/>
    <property type="match status" value="1"/>
</dbReference>
<protein>
    <recommendedName>
        <fullName evidence="6">Nucleoside phosphorylase domain-containing protein</fullName>
    </recommendedName>
</protein>
<dbReference type="InterPro" id="IPR000845">
    <property type="entry name" value="Nucleoside_phosphorylase_d"/>
</dbReference>
<feature type="compositionally biased region" description="Basic and acidic residues" evidence="1">
    <location>
        <begin position="28"/>
        <end position="40"/>
    </location>
</feature>
<evidence type="ECO:0008006" key="6">
    <source>
        <dbReference type="Google" id="ProtNLM"/>
    </source>
</evidence>
<evidence type="ECO:0000313" key="5">
    <source>
        <dbReference type="Proteomes" id="UP001151002"/>
    </source>
</evidence>
<gene>
    <name evidence="4" type="ORF">OWR29_40670</name>
</gene>
<dbReference type="RefSeq" id="WP_267568922.1">
    <property type="nucleotide sequence ID" value="NZ_JAPNTZ010000019.1"/>
</dbReference>
<keyword evidence="5" id="KW-1185">Reference proteome</keyword>
<name>A0ABT4BCY1_9ACTN</name>
<dbReference type="Proteomes" id="UP001151002">
    <property type="component" value="Unassembled WGS sequence"/>
</dbReference>
<dbReference type="SUPFAM" id="SSF53167">
    <property type="entry name" value="Purine and uridine phosphorylases"/>
    <property type="match status" value="1"/>
</dbReference>
<dbReference type="InterPro" id="IPR045431">
    <property type="entry name" value="EAD2"/>
</dbReference>
<evidence type="ECO:0000256" key="1">
    <source>
        <dbReference type="SAM" id="MobiDB-lite"/>
    </source>
</evidence>
<feature type="domain" description="Nucleoside phosphorylase" evidence="2">
    <location>
        <begin position="6"/>
        <end position="251"/>
    </location>
</feature>
<dbReference type="Pfam" id="PF01048">
    <property type="entry name" value="PNP_UDP_1"/>
    <property type="match status" value="1"/>
</dbReference>
<sequence>MPAEVTIGIVTAVPVEHAALREALDHAHDHRAAGDPKTYRVGDIPSSVRGRPHRVVTTLQTRDGTRDAAASVTNLIRSFPSLRTILMCGIAAGVPAGGVRLGDIVSATDGIVDYAHLRATDEGLSLRRAPGDVSASFLDADHKLAQEELHERRPWTTVLTELEREHAAFRRPPGAGTPTVHRGAFGSSDVLLRDAKLRDDLARRHRVVAFEMEASGLAAAARMHGREWYLVKGVSDLADRNKDDRYHGFAAAASAAYLHALLGVMTPEPSRTGRPGGTASLSRVLEVMLDIATIQAEHDRQRLIHELPSHLRAGIPYSPTPRIHFLSIIRACQDYPEGRDALLDALGMMLGPGSPAFDRVSQVIEENWAA</sequence>
<evidence type="ECO:0000313" key="4">
    <source>
        <dbReference type="EMBL" id="MCY1144347.1"/>
    </source>
</evidence>
<reference evidence="4" key="1">
    <citation type="submission" date="2022-11" db="EMBL/GenBank/DDBJ databases">
        <authorList>
            <person name="Somphong A."/>
            <person name="Phongsopitanun W."/>
        </authorList>
    </citation>
    <scope>NUCLEOTIDE SEQUENCE</scope>
    <source>
        <strain evidence="4">Pm04-4</strain>
    </source>
</reference>
<dbReference type="InterPro" id="IPR035994">
    <property type="entry name" value="Nucleoside_phosphorylase_sf"/>
</dbReference>
<dbReference type="Gene3D" id="3.40.50.1580">
    <property type="entry name" value="Nucleoside phosphorylase domain"/>
    <property type="match status" value="1"/>
</dbReference>
<dbReference type="PANTHER" id="PTHR46832">
    <property type="entry name" value="5'-METHYLTHIOADENOSINE/S-ADENOSYLHOMOCYSTEINE NUCLEOSIDASE"/>
    <property type="match status" value="1"/>
</dbReference>
<feature type="domain" description="Effector-associated" evidence="3">
    <location>
        <begin position="286"/>
        <end position="364"/>
    </location>
</feature>
<organism evidence="4 5">
    <name type="scientific">Paractinoplanes pyxinae</name>
    <dbReference type="NCBI Taxonomy" id="2997416"/>
    <lineage>
        <taxon>Bacteria</taxon>
        <taxon>Bacillati</taxon>
        <taxon>Actinomycetota</taxon>
        <taxon>Actinomycetes</taxon>
        <taxon>Micromonosporales</taxon>
        <taxon>Micromonosporaceae</taxon>
        <taxon>Paractinoplanes</taxon>
    </lineage>
</organism>
<feature type="region of interest" description="Disordered" evidence="1">
    <location>
        <begin position="28"/>
        <end position="47"/>
    </location>
</feature>
<dbReference type="PANTHER" id="PTHR46832:SF1">
    <property type="entry name" value="5'-METHYLTHIOADENOSINE_S-ADENOSYLHOMOCYSTEINE NUCLEOSIDASE"/>
    <property type="match status" value="1"/>
</dbReference>
<dbReference type="EMBL" id="JAPNTZ010000019">
    <property type="protein sequence ID" value="MCY1144347.1"/>
    <property type="molecule type" value="Genomic_DNA"/>
</dbReference>
<proteinExistence type="predicted"/>
<accession>A0ABT4BCY1</accession>
<evidence type="ECO:0000259" key="2">
    <source>
        <dbReference type="Pfam" id="PF01048"/>
    </source>
</evidence>
<comment type="caution">
    <text evidence="4">The sequence shown here is derived from an EMBL/GenBank/DDBJ whole genome shotgun (WGS) entry which is preliminary data.</text>
</comment>
<evidence type="ECO:0000259" key="3">
    <source>
        <dbReference type="Pfam" id="PF19956"/>
    </source>
</evidence>